<evidence type="ECO:0000313" key="1">
    <source>
        <dbReference type="EMBL" id="SDX51651.1"/>
    </source>
</evidence>
<organism evidence="1 2">
    <name type="scientific">Flavobacterium degerlachei</name>
    <dbReference type="NCBI Taxonomy" id="229203"/>
    <lineage>
        <taxon>Bacteria</taxon>
        <taxon>Pseudomonadati</taxon>
        <taxon>Bacteroidota</taxon>
        <taxon>Flavobacteriia</taxon>
        <taxon>Flavobacteriales</taxon>
        <taxon>Flavobacteriaceae</taxon>
        <taxon>Flavobacterium</taxon>
    </lineage>
</organism>
<dbReference type="RefSeq" id="WP_091433613.1">
    <property type="nucleotide sequence ID" value="NZ_FNMV01000011.1"/>
</dbReference>
<sequence>MKKLHIALLGMAILLLASCKEEVEKPKVIYDATNKGKGITNIDSTQVAIADLPIQIEGTSYLIHPIADLRVYERGTKARYGSSSVIDLSFTISNYGENEITGYLQNLKFQRVDSDSIHTLTDKPALILTATYLKSVSDRVKKQVMVYTMFDMDTNRDGKLDTSDIKSLYLSDISGEKFTKISTNFHELIDWNLIESKNRLYFRTVEDTNKNGQFDKNDVVHYNYVDLSNGDWKVSSYEPI</sequence>
<dbReference type="InterPro" id="IPR011992">
    <property type="entry name" value="EF-hand-dom_pair"/>
</dbReference>
<dbReference type="STRING" id="229203.SAMN05444338_11170"/>
<dbReference type="Proteomes" id="UP000198569">
    <property type="component" value="Unassembled WGS sequence"/>
</dbReference>
<dbReference type="EMBL" id="FNMV01000011">
    <property type="protein sequence ID" value="SDX51651.1"/>
    <property type="molecule type" value="Genomic_DNA"/>
</dbReference>
<evidence type="ECO:0008006" key="3">
    <source>
        <dbReference type="Google" id="ProtNLM"/>
    </source>
</evidence>
<proteinExistence type="predicted"/>
<dbReference type="OrthoDB" id="997423at2"/>
<evidence type="ECO:0000313" key="2">
    <source>
        <dbReference type="Proteomes" id="UP000198569"/>
    </source>
</evidence>
<name>A0A1H3CBZ7_9FLAO</name>
<reference evidence="2" key="1">
    <citation type="submission" date="2016-10" db="EMBL/GenBank/DDBJ databases">
        <authorList>
            <person name="Varghese N."/>
            <person name="Submissions S."/>
        </authorList>
    </citation>
    <scope>NUCLEOTIDE SEQUENCE [LARGE SCALE GENOMIC DNA]</scope>
    <source>
        <strain evidence="2">DSM 15718</strain>
    </source>
</reference>
<protein>
    <recommendedName>
        <fullName evidence="3">EF-hand domain-containing protein</fullName>
    </recommendedName>
</protein>
<dbReference type="PROSITE" id="PS00018">
    <property type="entry name" value="EF_HAND_1"/>
    <property type="match status" value="1"/>
</dbReference>
<dbReference type="PROSITE" id="PS51257">
    <property type="entry name" value="PROKAR_LIPOPROTEIN"/>
    <property type="match status" value="1"/>
</dbReference>
<keyword evidence="2" id="KW-1185">Reference proteome</keyword>
<dbReference type="AlphaFoldDB" id="A0A1H3CBZ7"/>
<dbReference type="InterPro" id="IPR018247">
    <property type="entry name" value="EF_Hand_1_Ca_BS"/>
</dbReference>
<dbReference type="SUPFAM" id="SSF47473">
    <property type="entry name" value="EF-hand"/>
    <property type="match status" value="1"/>
</dbReference>
<gene>
    <name evidence="1" type="ORF">SAMN05444338_11170</name>
</gene>
<accession>A0A1H3CBZ7</accession>